<sequence length="1026" mass="117394">ACSDKRSALTNAILDSASHKSFISAKLVKALNLKVIRFEELAIYSFGQTTAHKKRYPVVCLQLQSRHDSSKVYKLEALVIDIISNLSLNNPDLSTLRKLKEKNIQLADSFENEIPVDILVGSDSFWDIVYDEKIRVTDNIWLINSCFGWLLGGVGKGNNSDESCQNVCLVMDSSSILFDLSKFWEIEEFPNETRGLSERDDQLIRIFENNLEFNGQRYVCKLMWKENMGPPVGLDSNYEVAKKRFNSLCNKLNKNPEISDQYKQIVKDQLESNIVGKCVNEDIKSGYYMPHRAVIRDDKITSQVRIVYDCSSKANEDKKSLNDSLETGVNLYVNILDAILKFRENQVAFCGDLEKAFLMIEIAEEDRKYLKFLWFPNDTVNSTQTFQLNRLPFGLTTSPFALACVLKFHIKKFKDDYPKCYEMLNSLYVDDLYYGAETAQDAYQLTSSAIEILRSAGFNLRKLRTNCSELNKLWCENGYEENTDHGQGSGFLGLNWDPIEDKIKLNLRDVRNSLESGIANGTTKRHVLRIISPIFDPCGLISPFVITVKILMQELWEKGLKWDEQLPSGLEEKWRTWCSELAHIDNLQIERKLFSNAGMSEISLHVFCDASPKAYGAVAVAQVQLLTPPNCWNHCSGSENPADFTTRGESTRKFLTSSLWWMGPAWLSQPVQSWSVQCLPNPPDGMCGEEVIASERRRTAIVNTMVTTTNEDNCISGCIDIDKYSNLGKLLRVTAWVRRFIHNAKPGPLKLSGPLCASELQEALYSWIKATQLKHFGRELKQLLSKGIISKDSSIYNLNPELDDNQLLQLKGRLEFSNEEVRAKHPWFLPTKDKFVKLLILDAHVKMCHLGVDGTLTQLREQFWIIKGRQFVKNVLNDCIICRRYKVKTGTQVVAPLPPDRIQEHSPFDELETVFSEIEAIINSRPITYLYNEPSEPSPLTPSHFLVGKRLMSLPVVQPKIEELSINRNSLEKRFKYQQTLMNHFWNRWRKEYLLNLRSAYISTQPGKIISFKVNILSSTYSRNDS</sequence>
<dbReference type="PANTHER" id="PTHR47331">
    <property type="entry name" value="PHD-TYPE DOMAIN-CONTAINING PROTEIN"/>
    <property type="match status" value="1"/>
</dbReference>
<organism evidence="3 4">
    <name type="scientific">Araneus ventricosus</name>
    <name type="common">Orbweaver spider</name>
    <name type="synonym">Epeira ventricosa</name>
    <dbReference type="NCBI Taxonomy" id="182803"/>
    <lineage>
        <taxon>Eukaryota</taxon>
        <taxon>Metazoa</taxon>
        <taxon>Ecdysozoa</taxon>
        <taxon>Arthropoda</taxon>
        <taxon>Chelicerata</taxon>
        <taxon>Arachnida</taxon>
        <taxon>Araneae</taxon>
        <taxon>Araneomorphae</taxon>
        <taxon>Entelegynae</taxon>
        <taxon>Araneoidea</taxon>
        <taxon>Araneidae</taxon>
        <taxon>Araneus</taxon>
    </lineage>
</organism>
<dbReference type="Gene3D" id="3.10.10.10">
    <property type="entry name" value="HIV Type 1 Reverse Transcriptase, subunit A, domain 1"/>
    <property type="match status" value="1"/>
</dbReference>
<evidence type="ECO:0000259" key="2">
    <source>
        <dbReference type="Pfam" id="PF17921"/>
    </source>
</evidence>
<dbReference type="SUPFAM" id="SSF56672">
    <property type="entry name" value="DNA/RNA polymerases"/>
    <property type="match status" value="1"/>
</dbReference>
<gene>
    <name evidence="3" type="ORF">AVEN_3047_1</name>
</gene>
<evidence type="ECO:0000313" key="4">
    <source>
        <dbReference type="Proteomes" id="UP000499080"/>
    </source>
</evidence>
<dbReference type="Pfam" id="PF05380">
    <property type="entry name" value="Peptidase_A17"/>
    <property type="match status" value="1"/>
</dbReference>
<dbReference type="Gene3D" id="3.30.70.270">
    <property type="match status" value="1"/>
</dbReference>
<dbReference type="OrthoDB" id="6425548at2759"/>
<evidence type="ECO:0000259" key="1">
    <source>
        <dbReference type="Pfam" id="PF00078"/>
    </source>
</evidence>
<accession>A0A4Y2P9Y3</accession>
<comment type="caution">
    <text evidence="3">The sequence shown here is derived from an EMBL/GenBank/DDBJ whole genome shotgun (WGS) entry which is preliminary data.</text>
</comment>
<dbReference type="InterPro" id="IPR008042">
    <property type="entry name" value="Retrotrans_Pao"/>
</dbReference>
<dbReference type="EMBL" id="BGPR01131912">
    <property type="protein sequence ID" value="GBN47862.1"/>
    <property type="molecule type" value="Genomic_DNA"/>
</dbReference>
<protein>
    <recommendedName>
        <fullName evidence="5">Integrase catalytic domain-containing protein</fullName>
    </recommendedName>
</protein>
<reference evidence="3 4" key="1">
    <citation type="journal article" date="2019" name="Sci. Rep.">
        <title>Orb-weaving spider Araneus ventricosus genome elucidates the spidroin gene catalogue.</title>
        <authorList>
            <person name="Kono N."/>
            <person name="Nakamura H."/>
            <person name="Ohtoshi R."/>
            <person name="Moran D.A.P."/>
            <person name="Shinohara A."/>
            <person name="Yoshida Y."/>
            <person name="Fujiwara M."/>
            <person name="Mori M."/>
            <person name="Tomita M."/>
            <person name="Arakawa K."/>
        </authorList>
    </citation>
    <scope>NUCLEOTIDE SEQUENCE [LARGE SCALE GENOMIC DNA]</scope>
</reference>
<evidence type="ECO:0000313" key="3">
    <source>
        <dbReference type="EMBL" id="GBN47862.1"/>
    </source>
</evidence>
<dbReference type="GO" id="GO:0071897">
    <property type="term" value="P:DNA biosynthetic process"/>
    <property type="evidence" value="ECO:0007669"/>
    <property type="project" value="UniProtKB-ARBA"/>
</dbReference>
<dbReference type="Proteomes" id="UP000499080">
    <property type="component" value="Unassembled WGS sequence"/>
</dbReference>
<dbReference type="PANTHER" id="PTHR47331:SF1">
    <property type="entry name" value="GAG-LIKE PROTEIN"/>
    <property type="match status" value="1"/>
</dbReference>
<dbReference type="InterPro" id="IPR041588">
    <property type="entry name" value="Integrase_H2C2"/>
</dbReference>
<keyword evidence="4" id="KW-1185">Reference proteome</keyword>
<dbReference type="InterPro" id="IPR000477">
    <property type="entry name" value="RT_dom"/>
</dbReference>
<evidence type="ECO:0008006" key="5">
    <source>
        <dbReference type="Google" id="ProtNLM"/>
    </source>
</evidence>
<feature type="domain" description="Reverse transcriptase" evidence="1">
    <location>
        <begin position="336"/>
        <end position="462"/>
    </location>
</feature>
<dbReference type="Pfam" id="PF17921">
    <property type="entry name" value="Integrase_H2C2"/>
    <property type="match status" value="1"/>
</dbReference>
<feature type="non-terminal residue" evidence="3">
    <location>
        <position position="1"/>
    </location>
</feature>
<feature type="domain" description="Integrase zinc-binding" evidence="2">
    <location>
        <begin position="833"/>
        <end position="887"/>
    </location>
</feature>
<dbReference type="AlphaFoldDB" id="A0A4Y2P9Y3"/>
<name>A0A4Y2P9Y3_ARAVE</name>
<proteinExistence type="predicted"/>
<dbReference type="Pfam" id="PF00078">
    <property type="entry name" value="RVT_1"/>
    <property type="match status" value="1"/>
</dbReference>
<dbReference type="InterPro" id="IPR043128">
    <property type="entry name" value="Rev_trsase/Diguanyl_cyclase"/>
</dbReference>
<dbReference type="InterPro" id="IPR043502">
    <property type="entry name" value="DNA/RNA_pol_sf"/>
</dbReference>